<comment type="caution">
    <text evidence="2">The sequence shown here is derived from an EMBL/GenBank/DDBJ whole genome shotgun (WGS) entry which is preliminary data.</text>
</comment>
<feature type="domain" description="Heterokaryon incompatibility" evidence="1">
    <location>
        <begin position="114"/>
        <end position="258"/>
    </location>
</feature>
<dbReference type="EMBL" id="JAFIMR010000016">
    <property type="protein sequence ID" value="KAI1868879.1"/>
    <property type="molecule type" value="Genomic_DNA"/>
</dbReference>
<dbReference type="InterPro" id="IPR010730">
    <property type="entry name" value="HET"/>
</dbReference>
<sequence length="709" mass="81167">MRFKSLDGSNEDSFVYVQKLAKDTVSVGPFPSQAGCELLLTSLAGKRIEDGTGRLIDRYWIDDQLIKSWKSNCVEQHGETCSEILLPHLARPRLAWLIDVAENRIVDASEEYAYVALSYLWGGKDMLKLTKQNLMTLRQPKALSGANLPQTIADAIKIVRLLGERYLWVDALCIVQDDDETRDYLITHMTSVYANAILTIVAADGADADFGIRGLKGISSPRDNPCVLELGEGTVLNSPGGSGIGESMWNDRGWTFQEYLFSRRRLIFVGQSVRWECSTSCYCEEYTKANILPTEESCSQYESDNTPIRRAFRHLPPKFPTMIGYDTLVSGYNGRQLTYSEDAVAAFSGVINALEPYYHGGFLWGLPVMFLDISLLWRARLHQNSESGTSRFHRRSDPRLPGSRFLHAPTWSWAGWQGQVESASTWRNEDWVMFSFDEWFYHADPIKRVIPLVKWSICEAKDAPPVDVPLQNEWYRWKSLYLTSKTREEHLPSGWTRTTIDYPEDGIYPLDASSASFHGRLPRLDRHRDKYPPSCYFTHESLDSIKFCHPMPLRSEVSHEDAVRRSSGRYLCCKTQRATFYIERPEDVWSLETSKLSVWDTQIRASRMQRQERDSSDGFLVVDDPSYISDDFGSHSAASIAVELVVVSMMYRVRSGKRWEEPMGKENPQFYNVLWVERIDGISYRKGVGEVHRSAWDKQAREKIELILG</sequence>
<dbReference type="Pfam" id="PF06985">
    <property type="entry name" value="HET"/>
    <property type="match status" value="1"/>
</dbReference>
<dbReference type="PANTHER" id="PTHR33112:SF12">
    <property type="entry name" value="HETEROKARYON INCOMPATIBILITY DOMAIN-CONTAINING PROTEIN"/>
    <property type="match status" value="1"/>
</dbReference>
<dbReference type="AlphaFoldDB" id="A0A9P9WL03"/>
<gene>
    <name evidence="2" type="ORF">JX265_006858</name>
</gene>
<evidence type="ECO:0000313" key="2">
    <source>
        <dbReference type="EMBL" id="KAI1868879.1"/>
    </source>
</evidence>
<reference evidence="2" key="1">
    <citation type="submission" date="2021-03" db="EMBL/GenBank/DDBJ databases">
        <title>Revisited historic fungal species revealed as producer of novel bioactive compounds through whole genome sequencing and comparative genomics.</title>
        <authorList>
            <person name="Vignolle G.A."/>
            <person name="Hochenegger N."/>
            <person name="Mach R.L."/>
            <person name="Mach-Aigner A.R."/>
            <person name="Javad Rahimi M."/>
            <person name="Salim K.A."/>
            <person name="Chan C.M."/>
            <person name="Lim L.B.L."/>
            <person name="Cai F."/>
            <person name="Druzhinina I.S."/>
            <person name="U'Ren J.M."/>
            <person name="Derntl C."/>
        </authorList>
    </citation>
    <scope>NUCLEOTIDE SEQUENCE</scope>
    <source>
        <strain evidence="2">TUCIM 5799</strain>
    </source>
</reference>
<dbReference type="PANTHER" id="PTHR33112">
    <property type="entry name" value="DOMAIN PROTEIN, PUTATIVE-RELATED"/>
    <property type="match status" value="1"/>
</dbReference>
<accession>A0A9P9WL03</accession>
<dbReference type="Proteomes" id="UP000829685">
    <property type="component" value="Unassembled WGS sequence"/>
</dbReference>
<protein>
    <recommendedName>
        <fullName evidence="1">Heterokaryon incompatibility domain-containing protein</fullName>
    </recommendedName>
</protein>
<evidence type="ECO:0000259" key="1">
    <source>
        <dbReference type="Pfam" id="PF06985"/>
    </source>
</evidence>
<proteinExistence type="predicted"/>
<keyword evidence="3" id="KW-1185">Reference proteome</keyword>
<name>A0A9P9WL03_9PEZI</name>
<organism evidence="2 3">
    <name type="scientific">Neoarthrinium moseri</name>
    <dbReference type="NCBI Taxonomy" id="1658444"/>
    <lineage>
        <taxon>Eukaryota</taxon>
        <taxon>Fungi</taxon>
        <taxon>Dikarya</taxon>
        <taxon>Ascomycota</taxon>
        <taxon>Pezizomycotina</taxon>
        <taxon>Sordariomycetes</taxon>
        <taxon>Xylariomycetidae</taxon>
        <taxon>Amphisphaeriales</taxon>
        <taxon>Apiosporaceae</taxon>
        <taxon>Neoarthrinium</taxon>
    </lineage>
</organism>
<evidence type="ECO:0000313" key="3">
    <source>
        <dbReference type="Proteomes" id="UP000829685"/>
    </source>
</evidence>